<organism evidence="1 2">
    <name type="scientific">Cephalotrichum gorgonifer</name>
    <dbReference type="NCBI Taxonomy" id="2041049"/>
    <lineage>
        <taxon>Eukaryota</taxon>
        <taxon>Fungi</taxon>
        <taxon>Dikarya</taxon>
        <taxon>Ascomycota</taxon>
        <taxon>Pezizomycotina</taxon>
        <taxon>Sordariomycetes</taxon>
        <taxon>Hypocreomycetidae</taxon>
        <taxon>Microascales</taxon>
        <taxon>Microascaceae</taxon>
        <taxon>Cephalotrichum</taxon>
    </lineage>
</organism>
<dbReference type="Proteomes" id="UP001187682">
    <property type="component" value="Unassembled WGS sequence"/>
</dbReference>
<dbReference type="EMBL" id="ONZQ02000005">
    <property type="protein sequence ID" value="SPO01469.1"/>
    <property type="molecule type" value="Genomic_DNA"/>
</dbReference>
<proteinExistence type="predicted"/>
<evidence type="ECO:0000313" key="1">
    <source>
        <dbReference type="EMBL" id="SPO01469.1"/>
    </source>
</evidence>
<accession>A0AAE8SU92</accession>
<dbReference type="PANTHER" id="PTHR24148:SF73">
    <property type="entry name" value="HET DOMAIN PROTEIN (AFU_ORTHOLOGUE AFUA_8G01020)"/>
    <property type="match status" value="1"/>
</dbReference>
<sequence length="721" mass="80513">MIANTSRALPPIDFSSREIRLLDFSHSLFPRFSGSSISCTMATVSLRGTPKDYTIISHVPSPGEELVECLVVDGELVSIPAGLARAFETLDQNGAFLSMAFPVRLWVEAVCVDWGSADEQKYLHSVIPDIYKQSAGLMCYLGGGDTRIRTFLGVTQHLFRHVPKVPPNTRGLSHWAGIFLGLARYNRSYPETLAEYSELTVDFFKHPFWGSMRHFQEYLSVKSVGLVYEDLVLWDCMLLEVAMMVLQQEGEFMPRDVIYQWSLESGPVHGALVAGLQAWRRLVQWELTRSFLKLIAKGDAGLPWQYIAQLAPVLPHEDDPDADGSYLHLVGNMLQLGHTWPMPLEYTARIGSNGTGHIPLPVQKLGYWLLCVTKLCASESTTPAVRPPLHLRDLLSVSNTHLSESPLFFLTHAGVGLHGRRSTDVPSWVPDYDTISRSPTRVPLTFEDPRAYVDPDYHRYNPIVQGPRLVVRGIEVGRVLEVREIPESDDIMVLFCFLDGIGAGPETWGALRLVRKLLFALLADPHDPATGATFHRFVGTVFLTPLERANPLFRLLGVSHSDHPVDVADRVKDLFFPELERAVADAYAREDGMFQVRVARCLAVERIDAVRKWYVLGRVGKVVEAEEEMEDVEGAEGVEEEEEVEVVEGLHEGRWGLVPGYGGAGGEGAREGDGVFRMVDYGAGVVLRDDRESGYRLVGACGVILDRVRVRDGDWERIEIR</sequence>
<evidence type="ECO:0008006" key="3">
    <source>
        <dbReference type="Google" id="ProtNLM"/>
    </source>
</evidence>
<dbReference type="AlphaFoldDB" id="A0AAE8SU92"/>
<protein>
    <recommendedName>
        <fullName evidence="3">Heterokaryon incompatibility domain-containing protein</fullName>
    </recommendedName>
</protein>
<reference evidence="1" key="1">
    <citation type="submission" date="2018-03" db="EMBL/GenBank/DDBJ databases">
        <authorList>
            <person name="Guldener U."/>
        </authorList>
    </citation>
    <scope>NUCLEOTIDE SEQUENCE</scope>
</reference>
<gene>
    <name evidence="1" type="ORF">DNG_04142</name>
</gene>
<evidence type="ECO:0000313" key="2">
    <source>
        <dbReference type="Proteomes" id="UP001187682"/>
    </source>
</evidence>
<keyword evidence="2" id="KW-1185">Reference proteome</keyword>
<dbReference type="PANTHER" id="PTHR24148">
    <property type="entry name" value="ANKYRIN REPEAT DOMAIN-CONTAINING PROTEIN 39 HOMOLOG-RELATED"/>
    <property type="match status" value="1"/>
</dbReference>
<dbReference type="InterPro" id="IPR052895">
    <property type="entry name" value="HetReg/Transcr_Mod"/>
</dbReference>
<name>A0AAE8SU92_9PEZI</name>
<comment type="caution">
    <text evidence="1">The sequence shown here is derived from an EMBL/GenBank/DDBJ whole genome shotgun (WGS) entry which is preliminary data.</text>
</comment>